<reference evidence="2 3" key="1">
    <citation type="submission" date="2020-11" db="EMBL/GenBank/DDBJ databases">
        <title>Insectihabitans protaetiae gen. nov. sp. nov. and Insectihabitans allomyrinae sp. nov., isolated from larvae of Protaetia brevitarsis seulensis and Allomyrina dichotoma, respectively.</title>
        <authorList>
            <person name="Lee S.D."/>
            <person name="Byeon Y.-S."/>
            <person name="Kim S.-M."/>
            <person name="Yang H.L."/>
            <person name="Kim I.S."/>
        </authorList>
    </citation>
    <scope>NUCLEOTIDE SEQUENCE [LARGE SCALE GENOMIC DNA]</scope>
    <source>
        <strain evidence="2 3">BWR-B9</strain>
    </source>
</reference>
<evidence type="ECO:0000313" key="3">
    <source>
        <dbReference type="Proteomes" id="UP001296921"/>
    </source>
</evidence>
<name>A0ABS1IP96_9GAMM</name>
<evidence type="ECO:0000259" key="1">
    <source>
        <dbReference type="Pfam" id="PF20232"/>
    </source>
</evidence>
<keyword evidence="3" id="KW-1185">Reference proteome</keyword>
<organism evidence="2 3">
    <name type="scientific">Limnobaculum allomyrinae</name>
    <dbReference type="NCBI Taxonomy" id="2791986"/>
    <lineage>
        <taxon>Bacteria</taxon>
        <taxon>Pseudomonadati</taxon>
        <taxon>Pseudomonadota</taxon>
        <taxon>Gammaproteobacteria</taxon>
        <taxon>Enterobacterales</taxon>
        <taxon>Budviciaceae</taxon>
        <taxon>Limnobaculum</taxon>
    </lineage>
</organism>
<dbReference type="Proteomes" id="UP001296921">
    <property type="component" value="Unassembled WGS sequence"/>
</dbReference>
<gene>
    <name evidence="2" type="primary">tagH</name>
    <name evidence="2" type="ORF">I2494_07600</name>
</gene>
<evidence type="ECO:0000313" key="2">
    <source>
        <dbReference type="EMBL" id="MBK5143579.1"/>
    </source>
</evidence>
<sequence>MRPEDIIANHHDTINEILSRKPGSSSGDLTLPEFQQTQVISSLPLDPMKVLDSEQAPISHSPRTVQPTVTTQNVLDHSIQLEEKQGYDAMPMDNDLTHLAINPLFQGMKHTINLKDSKEAYDLLEEIGYSIRAVIEGLSSLHSANLYSSDKHLRPIEDNPLHLKLSYDEMLNLLYSTDKCPVHLSAPSAFAESLNQIRLHHSANQMAISEALTALLKAFSPQALIARFLRYRRANEKSAPDSNWAWEMYSSYFDELTSNRQQGFEKLFWEIYEQSYDRHIRQLQQELDGKDRL</sequence>
<dbReference type="RefSeq" id="WP_218466458.1">
    <property type="nucleotide sequence ID" value="NZ_JADRCR010000002.1"/>
</dbReference>
<feature type="domain" description="Type VI secretion system FHA" evidence="1">
    <location>
        <begin position="116"/>
        <end position="278"/>
    </location>
</feature>
<accession>A0ABS1IP96</accession>
<dbReference type="InterPro" id="IPR046883">
    <property type="entry name" value="T6SS_FHA_C"/>
</dbReference>
<comment type="caution">
    <text evidence="2">The sequence shown here is derived from an EMBL/GenBank/DDBJ whole genome shotgun (WGS) entry which is preliminary data.</text>
</comment>
<dbReference type="Pfam" id="PF20232">
    <property type="entry name" value="T6SS_FHA_C"/>
    <property type="match status" value="1"/>
</dbReference>
<protein>
    <submittedName>
        <fullName evidence="2">Type VI secretion system-associated FHA domain protein TagH</fullName>
    </submittedName>
</protein>
<dbReference type="InterPro" id="IPR017735">
    <property type="entry name" value="T6SS_FHA"/>
</dbReference>
<proteinExistence type="predicted"/>
<dbReference type="EMBL" id="JADRCR010000002">
    <property type="protein sequence ID" value="MBK5143579.1"/>
    <property type="molecule type" value="Genomic_DNA"/>
</dbReference>
<dbReference type="NCBIfam" id="TIGR03354">
    <property type="entry name" value="VI_FHA"/>
    <property type="match status" value="1"/>
</dbReference>